<dbReference type="InterPro" id="IPR001876">
    <property type="entry name" value="Znf_RanBP2"/>
</dbReference>
<dbReference type="PANTHER" id="PTHR46622">
    <property type="entry name" value="DNA-DEPENDENT METALLOPROTEASE WSS1"/>
    <property type="match status" value="1"/>
</dbReference>
<evidence type="ECO:0000259" key="5">
    <source>
        <dbReference type="PROSITE" id="PS50199"/>
    </source>
</evidence>
<dbReference type="PROSITE" id="PS01358">
    <property type="entry name" value="ZF_RANBP2_1"/>
    <property type="match status" value="1"/>
</dbReference>
<keyword evidence="1" id="KW-0479">Metal-binding</keyword>
<reference evidence="6 7" key="1">
    <citation type="journal article" date="2021" name="Hortic Res">
        <title>The domestication of Cucurbita argyrosperma as revealed by the genome of its wild relative.</title>
        <authorList>
            <person name="Barrera-Redondo J."/>
            <person name="Sanchez-de la Vega G."/>
            <person name="Aguirre-Liguori J.A."/>
            <person name="Castellanos-Morales G."/>
            <person name="Gutierrez-Guerrero Y.T."/>
            <person name="Aguirre-Dugua X."/>
            <person name="Aguirre-Planter E."/>
            <person name="Tenaillon M.I."/>
            <person name="Lira-Saade R."/>
            <person name="Eguiarte L.E."/>
        </authorList>
    </citation>
    <scope>NUCLEOTIDE SEQUENCE [LARGE SCALE GENOMIC DNA]</scope>
    <source>
        <strain evidence="6">JBR-2021</strain>
    </source>
</reference>
<evidence type="ECO:0000313" key="7">
    <source>
        <dbReference type="Proteomes" id="UP000685013"/>
    </source>
</evidence>
<dbReference type="PANTHER" id="PTHR46622:SF3">
    <property type="entry name" value="ZINC ION BINDING PROTEIN"/>
    <property type="match status" value="1"/>
</dbReference>
<dbReference type="SMART" id="SM00547">
    <property type="entry name" value="ZnF_RBZ"/>
    <property type="match status" value="2"/>
</dbReference>
<dbReference type="InterPro" id="IPR053000">
    <property type="entry name" value="WSS1-like_metalloprotease"/>
</dbReference>
<dbReference type="AlphaFoldDB" id="A0AAV6N3Q9"/>
<dbReference type="GO" id="GO:0006281">
    <property type="term" value="P:DNA repair"/>
    <property type="evidence" value="ECO:0007669"/>
    <property type="project" value="TreeGrafter"/>
</dbReference>
<accession>A0AAV6N3Q9</accession>
<dbReference type="GO" id="GO:0008270">
    <property type="term" value="F:zinc ion binding"/>
    <property type="evidence" value="ECO:0007669"/>
    <property type="project" value="UniProtKB-KW"/>
</dbReference>
<organism evidence="6 7">
    <name type="scientific">Cucurbita argyrosperma subsp. sororia</name>
    <dbReference type="NCBI Taxonomy" id="37648"/>
    <lineage>
        <taxon>Eukaryota</taxon>
        <taxon>Viridiplantae</taxon>
        <taxon>Streptophyta</taxon>
        <taxon>Embryophyta</taxon>
        <taxon>Tracheophyta</taxon>
        <taxon>Spermatophyta</taxon>
        <taxon>Magnoliopsida</taxon>
        <taxon>eudicotyledons</taxon>
        <taxon>Gunneridae</taxon>
        <taxon>Pentapetalae</taxon>
        <taxon>rosids</taxon>
        <taxon>fabids</taxon>
        <taxon>Cucurbitales</taxon>
        <taxon>Cucurbitaceae</taxon>
        <taxon>Cucurbiteae</taxon>
        <taxon>Cucurbita</taxon>
    </lineage>
</organism>
<feature type="non-terminal residue" evidence="6">
    <location>
        <position position="1"/>
    </location>
</feature>
<evidence type="ECO:0000313" key="6">
    <source>
        <dbReference type="EMBL" id="KAG6592085.1"/>
    </source>
</evidence>
<gene>
    <name evidence="6" type="ORF">SDJN03_14431</name>
</gene>
<keyword evidence="2 4" id="KW-0863">Zinc-finger</keyword>
<dbReference type="Proteomes" id="UP000685013">
    <property type="component" value="Chromosome 9"/>
</dbReference>
<name>A0AAV6N3Q9_9ROSI</name>
<dbReference type="GO" id="GO:0005634">
    <property type="term" value="C:nucleus"/>
    <property type="evidence" value="ECO:0007669"/>
    <property type="project" value="TreeGrafter"/>
</dbReference>
<sequence length="89" mass="9909">MPIHDGTTNPGERSMWECGNCTLLNPPLAPICELCFSPKPKAADTKYKFWSCKFCTLESSVKLEKCSACGQWRYSHGQPVLTQEPNIGT</sequence>
<proteinExistence type="predicted"/>
<dbReference type="EMBL" id="JAGKQH010000009">
    <property type="protein sequence ID" value="KAG6592085.1"/>
    <property type="molecule type" value="Genomic_DNA"/>
</dbReference>
<feature type="domain" description="RanBP2-type" evidence="5">
    <location>
        <begin position="9"/>
        <end position="41"/>
    </location>
</feature>
<comment type="caution">
    <text evidence="6">The sequence shown here is derived from an EMBL/GenBank/DDBJ whole genome shotgun (WGS) entry which is preliminary data.</text>
</comment>
<evidence type="ECO:0000256" key="2">
    <source>
        <dbReference type="ARBA" id="ARBA00022771"/>
    </source>
</evidence>
<evidence type="ECO:0000256" key="1">
    <source>
        <dbReference type="ARBA" id="ARBA00022723"/>
    </source>
</evidence>
<protein>
    <recommendedName>
        <fullName evidence="5">RanBP2-type domain-containing protein</fullName>
    </recommendedName>
</protein>
<dbReference type="GO" id="GO:0008237">
    <property type="term" value="F:metallopeptidase activity"/>
    <property type="evidence" value="ECO:0007669"/>
    <property type="project" value="TreeGrafter"/>
</dbReference>
<keyword evidence="3" id="KW-0862">Zinc</keyword>
<dbReference type="PROSITE" id="PS50199">
    <property type="entry name" value="ZF_RANBP2_2"/>
    <property type="match status" value="1"/>
</dbReference>
<evidence type="ECO:0000256" key="3">
    <source>
        <dbReference type="ARBA" id="ARBA00022833"/>
    </source>
</evidence>
<keyword evidence="7" id="KW-1185">Reference proteome</keyword>
<evidence type="ECO:0000256" key="4">
    <source>
        <dbReference type="PROSITE-ProRule" id="PRU00322"/>
    </source>
</evidence>